<dbReference type="Proteomes" id="UP000058613">
    <property type="component" value="Chromosome"/>
</dbReference>
<dbReference type="CDD" id="cd09873">
    <property type="entry name" value="PIN_Pae0151-like"/>
    <property type="match status" value="1"/>
</dbReference>
<dbReference type="InterPro" id="IPR002716">
    <property type="entry name" value="PIN_dom"/>
</dbReference>
<gene>
    <name evidence="4" type="ORF">Pdsh_08005</name>
    <name evidence="3" type="ORF">Pyrde_0293</name>
</gene>
<dbReference type="Proteomes" id="UP000196694">
    <property type="component" value="Unassembled WGS sequence"/>
</dbReference>
<keyword evidence="6" id="KW-1185">Reference proteome</keyword>
<dbReference type="GeneID" id="26098617"/>
<keyword evidence="1" id="KW-0460">Magnesium</keyword>
<evidence type="ECO:0000313" key="6">
    <source>
        <dbReference type="Proteomes" id="UP000196694"/>
    </source>
</evidence>
<accession>A0A0P0N263</accession>
<dbReference type="InterPro" id="IPR051619">
    <property type="entry name" value="TypeII_TA_RNase_PINc/VapC"/>
</dbReference>
<sequence length="133" mass="14828">MIAVDASALSAFILKEPGWKKLALYLVNAVSVDHIIKEVTNAIWKACAVKKIISETDAVKLYKILDSMINVNIVIEPEEKYVEKALRIALGHRITVYDALYLALAREKNLPLLTLDEKQSSVAKELGIEVIHT</sequence>
<dbReference type="Pfam" id="PF01850">
    <property type="entry name" value="PIN"/>
    <property type="match status" value="1"/>
</dbReference>
<dbReference type="STRING" id="1273541.Pyrde_0293"/>
<organism evidence="3 5">
    <name type="scientific">Pyrodictium delaneyi</name>
    <dbReference type="NCBI Taxonomy" id="1273541"/>
    <lineage>
        <taxon>Archaea</taxon>
        <taxon>Thermoproteota</taxon>
        <taxon>Thermoprotei</taxon>
        <taxon>Desulfurococcales</taxon>
        <taxon>Pyrodictiaceae</taxon>
        <taxon>Pyrodictium</taxon>
    </lineage>
</organism>
<reference evidence="3 5" key="1">
    <citation type="submission" date="2015-10" db="EMBL/GenBank/DDBJ databases">
        <title>Complete genome sequence of hyperthermophilic archaeon Pyrodictium delaneyi Su06.</title>
        <authorList>
            <person name="Jung J.-H."/>
            <person name="Lin J."/>
            <person name="Holden J.F."/>
            <person name="Park C.-S."/>
        </authorList>
    </citation>
    <scope>NUCLEOTIDE SEQUENCE [LARGE SCALE GENOMIC DNA]</scope>
    <source>
        <strain evidence="3 5">Su06</strain>
    </source>
</reference>
<name>A0A0P0N263_9CREN</name>
<dbReference type="AlphaFoldDB" id="A0A0P0N263"/>
<dbReference type="EMBL" id="NCQP01000006">
    <property type="protein sequence ID" value="OWJ54402.1"/>
    <property type="molecule type" value="Genomic_DNA"/>
</dbReference>
<dbReference type="EMBL" id="CP013011">
    <property type="protein sequence ID" value="ALL00343.1"/>
    <property type="molecule type" value="Genomic_DNA"/>
</dbReference>
<protein>
    <submittedName>
        <fullName evidence="4">PIN domain nuclease</fullName>
    </submittedName>
</protein>
<evidence type="ECO:0000313" key="5">
    <source>
        <dbReference type="Proteomes" id="UP000058613"/>
    </source>
</evidence>
<dbReference type="InterPro" id="IPR029060">
    <property type="entry name" value="PIN-like_dom_sf"/>
</dbReference>
<feature type="domain" description="PIN" evidence="2">
    <location>
        <begin position="2"/>
        <end position="124"/>
    </location>
</feature>
<dbReference type="KEGG" id="pdl:Pyrde_0293"/>
<reference evidence="4 6" key="2">
    <citation type="submission" date="2017-05" db="EMBL/GenBank/DDBJ databases">
        <title>The draft genome of the hyperthermophilic archaeon 'Pyrodictium delaneyi strain Hulk', an iron and nitrate reducer, reveals the capacity for sulfate reduction.</title>
        <authorList>
            <person name="Demey L.M."/>
            <person name="Miller C."/>
            <person name="Manzella M."/>
            <person name="Reguera G."/>
            <person name="Kashefi K."/>
        </authorList>
    </citation>
    <scope>NUCLEOTIDE SEQUENCE [LARGE SCALE GENOMIC DNA]</scope>
    <source>
        <strain evidence="4 6">Hulk</strain>
    </source>
</reference>
<proteinExistence type="predicted"/>
<dbReference type="OrthoDB" id="269293at2157"/>
<dbReference type="RefSeq" id="WP_055407593.1">
    <property type="nucleotide sequence ID" value="NZ_CP013011.1"/>
</dbReference>
<evidence type="ECO:0000313" key="3">
    <source>
        <dbReference type="EMBL" id="ALL00343.1"/>
    </source>
</evidence>
<evidence type="ECO:0000259" key="2">
    <source>
        <dbReference type="Pfam" id="PF01850"/>
    </source>
</evidence>
<evidence type="ECO:0000313" key="4">
    <source>
        <dbReference type="EMBL" id="OWJ54402.1"/>
    </source>
</evidence>
<dbReference type="PANTHER" id="PTHR35901">
    <property type="entry name" value="RIBONUCLEASE VAPC3"/>
    <property type="match status" value="1"/>
</dbReference>
<dbReference type="SUPFAM" id="SSF88723">
    <property type="entry name" value="PIN domain-like"/>
    <property type="match status" value="1"/>
</dbReference>
<evidence type="ECO:0000256" key="1">
    <source>
        <dbReference type="ARBA" id="ARBA00022842"/>
    </source>
</evidence>
<dbReference type="PANTHER" id="PTHR35901:SF1">
    <property type="entry name" value="EXONUCLEASE VAPC9"/>
    <property type="match status" value="1"/>
</dbReference>
<dbReference type="InterPro" id="IPR044153">
    <property type="entry name" value="PIN_Pae0151-like"/>
</dbReference>
<dbReference type="Gene3D" id="3.40.50.1010">
    <property type="entry name" value="5'-nuclease"/>
    <property type="match status" value="1"/>
</dbReference>